<dbReference type="Pfam" id="PF02138">
    <property type="entry name" value="Beach"/>
    <property type="match status" value="1"/>
</dbReference>
<dbReference type="InterPro" id="IPR000409">
    <property type="entry name" value="BEACH_dom"/>
</dbReference>
<protein>
    <recommendedName>
        <fullName evidence="1">BEACH domain-containing protein</fullName>
    </recommendedName>
</protein>
<dbReference type="Gene3D" id="1.10.1540.10">
    <property type="entry name" value="BEACH domain"/>
    <property type="match status" value="1"/>
</dbReference>
<dbReference type="SUPFAM" id="SSF81837">
    <property type="entry name" value="BEACH domain"/>
    <property type="match status" value="1"/>
</dbReference>
<dbReference type="InterPro" id="IPR036372">
    <property type="entry name" value="BEACH_dom_sf"/>
</dbReference>
<dbReference type="PANTHER" id="PTHR13743:SF162">
    <property type="entry name" value="NEUROBEACHIN"/>
    <property type="match status" value="1"/>
</dbReference>
<dbReference type="PANTHER" id="PTHR13743">
    <property type="entry name" value="BEIGE/BEACH-RELATED"/>
    <property type="match status" value="1"/>
</dbReference>
<evidence type="ECO:0000313" key="2">
    <source>
        <dbReference type="EMBL" id="VDK46540.1"/>
    </source>
</evidence>
<evidence type="ECO:0000313" key="3">
    <source>
        <dbReference type="Proteomes" id="UP000281553"/>
    </source>
</evidence>
<dbReference type="InterPro" id="IPR050865">
    <property type="entry name" value="BEACH_Domain"/>
</dbReference>
<dbReference type="GO" id="GO:0016020">
    <property type="term" value="C:membrane"/>
    <property type="evidence" value="ECO:0007669"/>
    <property type="project" value="TreeGrafter"/>
</dbReference>
<sequence length="74" mass="8695">MKSSTNVKELIPEFFYLPEMFENVNQYRFGKLDDGVLLDDVLLPPWAKSPEDFVRINRQSTPLHQVTTNMTNYD</sequence>
<dbReference type="EMBL" id="UYRU01011135">
    <property type="protein sequence ID" value="VDK46540.1"/>
    <property type="molecule type" value="Genomic_DNA"/>
</dbReference>
<dbReference type="AlphaFoldDB" id="A0A3P6QS95"/>
<proteinExistence type="predicted"/>
<dbReference type="GO" id="GO:0008104">
    <property type="term" value="P:intracellular protein localization"/>
    <property type="evidence" value="ECO:0007669"/>
    <property type="project" value="TreeGrafter"/>
</dbReference>
<dbReference type="OrthoDB" id="8902450at2759"/>
<dbReference type="GO" id="GO:0005829">
    <property type="term" value="C:cytosol"/>
    <property type="evidence" value="ECO:0007669"/>
    <property type="project" value="TreeGrafter"/>
</dbReference>
<name>A0A3P6QS95_DIBLA</name>
<dbReference type="PROSITE" id="PS50197">
    <property type="entry name" value="BEACH"/>
    <property type="match status" value="1"/>
</dbReference>
<organism evidence="2 3">
    <name type="scientific">Dibothriocephalus latus</name>
    <name type="common">Fish tapeworm</name>
    <name type="synonym">Diphyllobothrium latum</name>
    <dbReference type="NCBI Taxonomy" id="60516"/>
    <lineage>
        <taxon>Eukaryota</taxon>
        <taxon>Metazoa</taxon>
        <taxon>Spiralia</taxon>
        <taxon>Lophotrochozoa</taxon>
        <taxon>Platyhelminthes</taxon>
        <taxon>Cestoda</taxon>
        <taxon>Eucestoda</taxon>
        <taxon>Diphyllobothriidea</taxon>
        <taxon>Diphyllobothriidae</taxon>
        <taxon>Dibothriocephalus</taxon>
    </lineage>
</organism>
<evidence type="ECO:0000259" key="1">
    <source>
        <dbReference type="PROSITE" id="PS50197"/>
    </source>
</evidence>
<gene>
    <name evidence="2" type="ORF">DILT_LOCUS1559</name>
</gene>
<keyword evidence="3" id="KW-1185">Reference proteome</keyword>
<feature type="domain" description="BEACH" evidence="1">
    <location>
        <begin position="1"/>
        <end position="74"/>
    </location>
</feature>
<accession>A0A3P6QS95</accession>
<dbReference type="Proteomes" id="UP000281553">
    <property type="component" value="Unassembled WGS sequence"/>
</dbReference>
<reference evidence="2 3" key="1">
    <citation type="submission" date="2018-11" db="EMBL/GenBank/DDBJ databases">
        <authorList>
            <consortium name="Pathogen Informatics"/>
        </authorList>
    </citation>
    <scope>NUCLEOTIDE SEQUENCE [LARGE SCALE GENOMIC DNA]</scope>
</reference>
<dbReference type="GO" id="GO:0019901">
    <property type="term" value="F:protein kinase binding"/>
    <property type="evidence" value="ECO:0007669"/>
    <property type="project" value="TreeGrafter"/>
</dbReference>